<feature type="region of interest" description="Disordered" evidence="1">
    <location>
        <begin position="1"/>
        <end position="33"/>
    </location>
</feature>
<proteinExistence type="predicted"/>
<comment type="caution">
    <text evidence="2">The sequence shown here is derived from an EMBL/GenBank/DDBJ whole genome shotgun (WGS) entry which is preliminary data.</text>
</comment>
<feature type="compositionally biased region" description="Polar residues" evidence="1">
    <location>
        <begin position="1"/>
        <end position="14"/>
    </location>
</feature>
<dbReference type="AlphaFoldDB" id="A0A3M6UV61"/>
<reference evidence="2 3" key="1">
    <citation type="journal article" date="2018" name="Sci. Rep.">
        <title>Comparative analysis of the Pocillopora damicornis genome highlights role of immune system in coral evolution.</title>
        <authorList>
            <person name="Cunning R."/>
            <person name="Bay R.A."/>
            <person name="Gillette P."/>
            <person name="Baker A.C."/>
            <person name="Traylor-Knowles N."/>
        </authorList>
    </citation>
    <scope>NUCLEOTIDE SEQUENCE [LARGE SCALE GENOMIC DNA]</scope>
    <source>
        <strain evidence="2">RSMAS</strain>
        <tissue evidence="2">Whole animal</tissue>
    </source>
</reference>
<dbReference type="Proteomes" id="UP000275408">
    <property type="component" value="Unassembled WGS sequence"/>
</dbReference>
<gene>
    <name evidence="2" type="ORF">pdam_00005809</name>
</gene>
<dbReference type="EMBL" id="RCHS01000646">
    <property type="protein sequence ID" value="RMX57562.1"/>
    <property type="molecule type" value="Genomic_DNA"/>
</dbReference>
<name>A0A3M6UV61_POCDA</name>
<feature type="compositionally biased region" description="Basic residues" evidence="1">
    <location>
        <begin position="15"/>
        <end position="24"/>
    </location>
</feature>
<sequence>MSTKTSPKIRSTQIKLRRSRKRKRTSNENEVPVENEPLLEDENLLKENIELDYVASACLQMLKLGFLLKQLDRRCPSHVKEKRKYFIDQATCPKNCYRYTGVIMSKLDLVFEFLESKLTEIRLGRGRILPTGVVPFIPPLWTGSIRDKEIVRQSEIRALMVPQVSLVPEVLELPRSADPHSKVKSGPFVPFTCCREQSRKVEK</sequence>
<organism evidence="2 3">
    <name type="scientific">Pocillopora damicornis</name>
    <name type="common">Cauliflower coral</name>
    <name type="synonym">Millepora damicornis</name>
    <dbReference type="NCBI Taxonomy" id="46731"/>
    <lineage>
        <taxon>Eukaryota</taxon>
        <taxon>Metazoa</taxon>
        <taxon>Cnidaria</taxon>
        <taxon>Anthozoa</taxon>
        <taxon>Hexacorallia</taxon>
        <taxon>Scleractinia</taxon>
        <taxon>Astrocoeniina</taxon>
        <taxon>Pocilloporidae</taxon>
        <taxon>Pocillopora</taxon>
    </lineage>
</organism>
<feature type="non-terminal residue" evidence="2">
    <location>
        <position position="203"/>
    </location>
</feature>
<evidence type="ECO:0000313" key="3">
    <source>
        <dbReference type="Proteomes" id="UP000275408"/>
    </source>
</evidence>
<evidence type="ECO:0000256" key="1">
    <source>
        <dbReference type="SAM" id="MobiDB-lite"/>
    </source>
</evidence>
<accession>A0A3M6UV61</accession>
<keyword evidence="3" id="KW-1185">Reference proteome</keyword>
<evidence type="ECO:0000313" key="2">
    <source>
        <dbReference type="EMBL" id="RMX57562.1"/>
    </source>
</evidence>
<protein>
    <submittedName>
        <fullName evidence="2">Uncharacterized protein</fullName>
    </submittedName>
</protein>